<dbReference type="Gene3D" id="3.40.710.10">
    <property type="entry name" value="DD-peptidase/beta-lactamase superfamily"/>
    <property type="match status" value="1"/>
</dbReference>
<dbReference type="SUPFAM" id="SSF56601">
    <property type="entry name" value="beta-lactamase/transpeptidase-like"/>
    <property type="match status" value="1"/>
</dbReference>
<evidence type="ECO:0000259" key="2">
    <source>
        <dbReference type="Pfam" id="PF00144"/>
    </source>
</evidence>
<gene>
    <name evidence="3" type="ORF">ACFSR1_06390</name>
</gene>
<dbReference type="PANTHER" id="PTHR22935:SF95">
    <property type="entry name" value="BETA-LACTAMASE-LIKE 1-RELATED"/>
    <property type="match status" value="1"/>
</dbReference>
<keyword evidence="4" id="KW-1185">Reference proteome</keyword>
<comment type="similarity">
    <text evidence="1">Belongs to the beta-lactamase family.</text>
</comment>
<dbReference type="GO" id="GO:0016787">
    <property type="term" value="F:hydrolase activity"/>
    <property type="evidence" value="ECO:0007669"/>
    <property type="project" value="UniProtKB-KW"/>
</dbReference>
<dbReference type="Pfam" id="PF00144">
    <property type="entry name" value="Beta-lactamase"/>
    <property type="match status" value="1"/>
</dbReference>
<keyword evidence="3" id="KW-0378">Hydrolase</keyword>
<dbReference type="EC" id="3.-.-.-" evidence="3"/>
<dbReference type="RefSeq" id="WP_378290762.1">
    <property type="nucleotide sequence ID" value="NZ_JBHULE010000008.1"/>
</dbReference>
<dbReference type="InterPro" id="IPR012338">
    <property type="entry name" value="Beta-lactam/transpept-like"/>
</dbReference>
<sequence length="371" mass="41919">MAYIKFKLVLFGIFILTQYYSDIIHAQKSIINEIKNKEITKLLKDKLIVFPNQTEVSIALINQEKSEFFGFVKKDDSLQTKKNQNAVFEIGSITKVFTSTLLSKLVVEEALSLDESVVNLLPFKLDNPREDQKNITLKMLANHTSGLPRIPQNLIPLITMDQNDPYRNYDSDKLYEYLKTDFKTESKPGEQSAYSNLGAGLLGHLLTLKTNQSFETLLQKNIFKPLNMNSSTTDINQIPSTSLVKGRDPEGKETSNWNFDVLAGAGAIKSNIVDLEKFVRKQMSNTPIYDLTQKQTHMINKQVSMGLGWHIINKKDQTILFHNGGTGGYTSCILIDKKAQKAVIMLTNISSFHPKKQSIDGLCFKMLSLLK</sequence>
<proteinExistence type="inferred from homology"/>
<feature type="domain" description="Beta-lactamase-related" evidence="2">
    <location>
        <begin position="58"/>
        <end position="354"/>
    </location>
</feature>
<evidence type="ECO:0000313" key="4">
    <source>
        <dbReference type="Proteomes" id="UP001597319"/>
    </source>
</evidence>
<dbReference type="InterPro" id="IPR051478">
    <property type="entry name" value="Beta-lactamase-like_AB/R"/>
</dbReference>
<dbReference type="Proteomes" id="UP001597319">
    <property type="component" value="Unassembled WGS sequence"/>
</dbReference>
<comment type="caution">
    <text evidence="3">The sequence shown here is derived from an EMBL/GenBank/DDBJ whole genome shotgun (WGS) entry which is preliminary data.</text>
</comment>
<reference evidence="4" key="1">
    <citation type="journal article" date="2019" name="Int. J. Syst. Evol. Microbiol.">
        <title>The Global Catalogue of Microorganisms (GCM) 10K type strain sequencing project: providing services to taxonomists for standard genome sequencing and annotation.</title>
        <authorList>
            <consortium name="The Broad Institute Genomics Platform"/>
            <consortium name="The Broad Institute Genome Sequencing Center for Infectious Disease"/>
            <person name="Wu L."/>
            <person name="Ma J."/>
        </authorList>
    </citation>
    <scope>NUCLEOTIDE SEQUENCE [LARGE SCALE GENOMIC DNA]</scope>
    <source>
        <strain evidence="4">KCTC 52274</strain>
    </source>
</reference>
<protein>
    <submittedName>
        <fullName evidence="3">Serine hydrolase domain-containing protein</fullName>
        <ecNumber evidence="3">3.-.-.-</ecNumber>
    </submittedName>
</protein>
<accession>A0ABW5LBP4</accession>
<evidence type="ECO:0000256" key="1">
    <source>
        <dbReference type="ARBA" id="ARBA00038473"/>
    </source>
</evidence>
<name>A0ABW5LBP4_9FLAO</name>
<dbReference type="InterPro" id="IPR001466">
    <property type="entry name" value="Beta-lactam-related"/>
</dbReference>
<dbReference type="PANTHER" id="PTHR22935">
    <property type="entry name" value="PENICILLIN-BINDING PROTEIN"/>
    <property type="match status" value="1"/>
</dbReference>
<organism evidence="3 4">
    <name type="scientific">Aquimarina rubra</name>
    <dbReference type="NCBI Taxonomy" id="1920033"/>
    <lineage>
        <taxon>Bacteria</taxon>
        <taxon>Pseudomonadati</taxon>
        <taxon>Bacteroidota</taxon>
        <taxon>Flavobacteriia</taxon>
        <taxon>Flavobacteriales</taxon>
        <taxon>Flavobacteriaceae</taxon>
        <taxon>Aquimarina</taxon>
    </lineage>
</organism>
<evidence type="ECO:0000313" key="3">
    <source>
        <dbReference type="EMBL" id="MFD2562293.1"/>
    </source>
</evidence>
<dbReference type="EMBL" id="JBHULE010000008">
    <property type="protein sequence ID" value="MFD2562293.1"/>
    <property type="molecule type" value="Genomic_DNA"/>
</dbReference>